<dbReference type="RefSeq" id="WP_313834523.1">
    <property type="nucleotide sequence ID" value="NZ_JAQOUE010000002.1"/>
</dbReference>
<feature type="transmembrane region" description="Helical" evidence="1">
    <location>
        <begin position="6"/>
        <end position="29"/>
    </location>
</feature>
<comment type="caution">
    <text evidence="2">The sequence shown here is derived from an EMBL/GenBank/DDBJ whole genome shotgun (WGS) entry which is preliminary data.</text>
</comment>
<dbReference type="CDD" id="cd05483">
    <property type="entry name" value="retropepsin_like_bacteria"/>
    <property type="match status" value="1"/>
</dbReference>
<keyword evidence="1" id="KW-1133">Transmembrane helix</keyword>
<proteinExistence type="predicted"/>
<dbReference type="PROSITE" id="PS00141">
    <property type="entry name" value="ASP_PROTEASE"/>
    <property type="match status" value="1"/>
</dbReference>
<evidence type="ECO:0000313" key="2">
    <source>
        <dbReference type="EMBL" id="MDT7043937.1"/>
    </source>
</evidence>
<keyword evidence="1" id="KW-0812">Transmembrane</keyword>
<dbReference type="InterPro" id="IPR021109">
    <property type="entry name" value="Peptidase_aspartic_dom_sf"/>
</dbReference>
<dbReference type="EMBL" id="JAQOUE010000002">
    <property type="protein sequence ID" value="MDT7043937.1"/>
    <property type="molecule type" value="Genomic_DNA"/>
</dbReference>
<accession>A0ABU3KCE2</accession>
<evidence type="ECO:0000313" key="3">
    <source>
        <dbReference type="Proteomes" id="UP001250932"/>
    </source>
</evidence>
<dbReference type="InterPro" id="IPR001969">
    <property type="entry name" value="Aspartic_peptidase_AS"/>
</dbReference>
<name>A0ABU3KCE2_9BACT</name>
<organism evidence="2 3">
    <name type="scientific">Candidatus Nitronereus thalassa</name>
    <dbReference type="NCBI Taxonomy" id="3020898"/>
    <lineage>
        <taxon>Bacteria</taxon>
        <taxon>Pseudomonadati</taxon>
        <taxon>Nitrospirota</taxon>
        <taxon>Nitrospiria</taxon>
        <taxon>Nitrospirales</taxon>
        <taxon>Nitrospiraceae</taxon>
        <taxon>Candidatus Nitronereus</taxon>
    </lineage>
</organism>
<evidence type="ECO:0000256" key="1">
    <source>
        <dbReference type="SAM" id="Phobius"/>
    </source>
</evidence>
<gene>
    <name evidence="2" type="ORF">PPG34_16415</name>
</gene>
<reference evidence="2 3" key="1">
    <citation type="journal article" date="2023" name="ISME J.">
        <title>Cultivation and genomic characterization of novel and ubiquitous marine nitrite-oxidizing bacteria from the Nitrospirales.</title>
        <authorList>
            <person name="Mueller A.J."/>
            <person name="Daebeler A."/>
            <person name="Herbold C.W."/>
            <person name="Kirkegaard R.H."/>
            <person name="Daims H."/>
        </authorList>
    </citation>
    <scope>NUCLEOTIDE SEQUENCE [LARGE SCALE GENOMIC DNA]</scope>
    <source>
        <strain evidence="2 3">EB</strain>
    </source>
</reference>
<keyword evidence="3" id="KW-1185">Reference proteome</keyword>
<dbReference type="Pfam" id="PF13975">
    <property type="entry name" value="gag-asp_proteas"/>
    <property type="match status" value="1"/>
</dbReference>
<dbReference type="InterPro" id="IPR011969">
    <property type="entry name" value="Clan_AA_Asp_peptidase_C"/>
</dbReference>
<protein>
    <submittedName>
        <fullName evidence="2">Retropepsin-like aspartic protease</fullName>
    </submittedName>
</protein>
<dbReference type="SUPFAM" id="SSF50630">
    <property type="entry name" value="Acid proteases"/>
    <property type="match status" value="1"/>
</dbReference>
<sequence length="205" mass="22651">MQKSSFSGIVIGIAIGISSITAIFGFGLFSIGKQIDNPQTVEIVREAIHDELDRTSLLDMLLGNNTSQNVSEPIFDDEIIIPAVRSGNHLYVDVEINDYQTVTLLVDTGATDIMLKAEVAYELGLSESDAIEATYNTANGPTQQFITMLELVRIGEAEQSKVRASFGRGMTDGFEDGLLGMSFLKHYHVDIDLKREELHLRPREK</sequence>
<dbReference type="Gene3D" id="2.40.70.10">
    <property type="entry name" value="Acid Proteases"/>
    <property type="match status" value="1"/>
</dbReference>
<dbReference type="NCBIfam" id="TIGR02281">
    <property type="entry name" value="clan_AA_DTGA"/>
    <property type="match status" value="1"/>
</dbReference>
<keyword evidence="1" id="KW-0472">Membrane</keyword>
<dbReference type="Proteomes" id="UP001250932">
    <property type="component" value="Unassembled WGS sequence"/>
</dbReference>
<dbReference type="InterPro" id="IPR034122">
    <property type="entry name" value="Retropepsin-like_bacterial"/>
</dbReference>